<accession>A0A2K8N5A3</accession>
<comment type="subcellular location">
    <subcellularLocation>
        <location evidence="3 16">Cytoplasm</location>
    </subcellularLocation>
</comment>
<evidence type="ECO:0000256" key="8">
    <source>
        <dbReference type="ARBA" id="ARBA00022679"/>
    </source>
</evidence>
<dbReference type="KEGG" id="kyr:CVV65_00535"/>
<dbReference type="CDD" id="cd24015">
    <property type="entry name" value="ASKHA_NBD_PanK-III"/>
    <property type="match status" value="1"/>
</dbReference>
<keyword evidence="11 16" id="KW-0067">ATP-binding</keyword>
<dbReference type="NCBIfam" id="NF009847">
    <property type="entry name" value="PRK13318.1-5"/>
    <property type="match status" value="1"/>
</dbReference>
<dbReference type="OrthoDB" id="9804707at2"/>
<dbReference type="Pfam" id="PF03309">
    <property type="entry name" value="Pan_kinase"/>
    <property type="match status" value="1"/>
</dbReference>
<feature type="binding site" evidence="16">
    <location>
        <position position="184"/>
    </location>
    <ligand>
        <name>substrate</name>
    </ligand>
</feature>
<evidence type="ECO:0000256" key="16">
    <source>
        <dbReference type="HAMAP-Rule" id="MF_01274"/>
    </source>
</evidence>
<reference evidence="19" key="1">
    <citation type="submission" date="2017-11" db="EMBL/GenBank/DDBJ databases">
        <title>Complete Genome Sequence of Kyrpidia sp. Strain EA-1, a thermophilic, hydrogen-oxidizing Bacterium, isolated from the Azores.</title>
        <authorList>
            <person name="Reiner J.E."/>
            <person name="Lapp C.J."/>
            <person name="Bunk B."/>
            <person name="Gescher J."/>
        </authorList>
    </citation>
    <scope>NUCLEOTIDE SEQUENCE [LARGE SCALE GENOMIC DNA]</scope>
    <source>
        <strain evidence="19">EA-1</strain>
    </source>
</reference>
<dbReference type="NCBIfam" id="TIGR00671">
    <property type="entry name" value="baf"/>
    <property type="match status" value="1"/>
</dbReference>
<comment type="function">
    <text evidence="16">Catalyzes the phosphorylation of pantothenate (Pan), the first step in CoA biosynthesis.</text>
</comment>
<evidence type="ECO:0000256" key="9">
    <source>
        <dbReference type="ARBA" id="ARBA00022741"/>
    </source>
</evidence>
<evidence type="ECO:0000256" key="12">
    <source>
        <dbReference type="ARBA" id="ARBA00022958"/>
    </source>
</evidence>
<reference evidence="17" key="2">
    <citation type="journal article" date="2018" name="Genome Announc.">
        <title>Complete Genome Sequence of Kyrpidia sp. Strain EA-1, a Thermophilic Knallgas Bacterium, Isolated from the Azores.</title>
        <authorList>
            <person name="Reiner J.E."/>
            <person name="Lapp C.J."/>
            <person name="Bunk B."/>
            <person name="Sproer C."/>
            <person name="Overmann J."/>
            <person name="Gescher J."/>
        </authorList>
    </citation>
    <scope>NUCLEOTIDE SEQUENCE</scope>
    <source>
        <strain evidence="17">EA-1</strain>
    </source>
</reference>
<dbReference type="EMBL" id="LR792683">
    <property type="protein sequence ID" value="CAB3389824.1"/>
    <property type="molecule type" value="Genomic_DNA"/>
</dbReference>
<dbReference type="NCBIfam" id="NF009855">
    <property type="entry name" value="PRK13321.1"/>
    <property type="match status" value="1"/>
</dbReference>
<feature type="binding site" evidence="16">
    <location>
        <position position="129"/>
    </location>
    <ligand>
        <name>K(+)</name>
        <dbReference type="ChEBI" id="CHEBI:29103"/>
    </ligand>
</feature>
<evidence type="ECO:0000256" key="1">
    <source>
        <dbReference type="ARBA" id="ARBA00001206"/>
    </source>
</evidence>
<gene>
    <name evidence="16 18" type="primary">coaX</name>
    <name evidence="18" type="ORF">COOX1_0108</name>
    <name evidence="17" type="ORF">CVV65_00535</name>
</gene>
<comment type="cofactor">
    <cofactor evidence="2">
        <name>K(+)</name>
        <dbReference type="ChEBI" id="CHEBI:29103"/>
    </cofactor>
</comment>
<keyword evidence="12 16" id="KW-0630">Potassium</keyword>
<evidence type="ECO:0000256" key="11">
    <source>
        <dbReference type="ARBA" id="ARBA00022840"/>
    </source>
</evidence>
<evidence type="ECO:0000256" key="6">
    <source>
        <dbReference type="ARBA" id="ARBA00012102"/>
    </source>
</evidence>
<dbReference type="PANTHER" id="PTHR34265:SF1">
    <property type="entry name" value="TYPE III PANTOTHENATE KINASE"/>
    <property type="match status" value="1"/>
</dbReference>
<comment type="similarity">
    <text evidence="14 16">Belongs to the type III pantothenate kinase family.</text>
</comment>
<reference evidence="18 20" key="3">
    <citation type="submission" date="2020-04" db="EMBL/GenBank/DDBJ databases">
        <authorList>
            <person name="Hogendoorn C."/>
        </authorList>
    </citation>
    <scope>NUCLEOTIDE SEQUENCE [LARGE SCALE GENOMIC DNA]</scope>
    <source>
        <strain evidence="18">COOX1</strain>
    </source>
</reference>
<dbReference type="Proteomes" id="UP000231932">
    <property type="component" value="Chromosome"/>
</dbReference>
<comment type="pathway">
    <text evidence="4 16">Cofactor biosynthesis; coenzyme A biosynthesis; CoA from (R)-pantothenate: step 1/5.</text>
</comment>
<protein>
    <recommendedName>
        <fullName evidence="15 16">Type III pantothenate kinase</fullName>
        <ecNumber evidence="6 16">2.7.1.33</ecNumber>
    </recommendedName>
    <alternativeName>
        <fullName evidence="16">PanK-III</fullName>
    </alternativeName>
    <alternativeName>
        <fullName evidence="16">Pantothenic acid kinase</fullName>
    </alternativeName>
</protein>
<evidence type="ECO:0000256" key="5">
    <source>
        <dbReference type="ARBA" id="ARBA00011738"/>
    </source>
</evidence>
<evidence type="ECO:0000313" key="19">
    <source>
        <dbReference type="Proteomes" id="UP000231932"/>
    </source>
</evidence>
<evidence type="ECO:0000256" key="10">
    <source>
        <dbReference type="ARBA" id="ARBA00022777"/>
    </source>
</evidence>
<dbReference type="GO" id="GO:0005737">
    <property type="term" value="C:cytoplasm"/>
    <property type="evidence" value="ECO:0007669"/>
    <property type="project" value="UniProtKB-SubCell"/>
</dbReference>
<evidence type="ECO:0000256" key="2">
    <source>
        <dbReference type="ARBA" id="ARBA00001958"/>
    </source>
</evidence>
<sequence length="254" mass="27937">MLLTMDVGNTNIVLGVYKGRDLLYHWRMATAREKTEDELGMMIKSLFADQGVSVSDIDGVVISSVVPPLMLALDRMSKKYFHKKPLIIGPGIRTGLPIKIENPKEVGADRIVNCVGAIELYGPPLVIVDFGTATTFDVVNERGEYLGGPIAPGIAISVEALFQRAAKLPRIELVKPDHVLGRNTIDMMQSGVIYGFVGQVDGLVTRIRRELGLPFRVIATGGLAELISSESETIEEVNPYLTLHGLRIIWERNR</sequence>
<evidence type="ECO:0000256" key="3">
    <source>
        <dbReference type="ARBA" id="ARBA00004496"/>
    </source>
</evidence>
<organism evidence="17 19">
    <name type="scientific">Kyrpidia spormannii</name>
    <dbReference type="NCBI Taxonomy" id="2055160"/>
    <lineage>
        <taxon>Bacteria</taxon>
        <taxon>Bacillati</taxon>
        <taxon>Bacillota</taxon>
        <taxon>Bacilli</taxon>
        <taxon>Bacillales</taxon>
        <taxon>Alicyclobacillaceae</taxon>
        <taxon>Kyrpidia</taxon>
    </lineage>
</organism>
<dbReference type="PANTHER" id="PTHR34265">
    <property type="entry name" value="TYPE III PANTOTHENATE KINASE"/>
    <property type="match status" value="1"/>
</dbReference>
<dbReference type="GO" id="GO:0005524">
    <property type="term" value="F:ATP binding"/>
    <property type="evidence" value="ECO:0007669"/>
    <property type="project" value="UniProtKB-UniRule"/>
</dbReference>
<dbReference type="GO" id="GO:0004594">
    <property type="term" value="F:pantothenate kinase activity"/>
    <property type="evidence" value="ECO:0007669"/>
    <property type="project" value="UniProtKB-UniRule"/>
</dbReference>
<keyword evidence="13 16" id="KW-0173">Coenzyme A biosynthesis</keyword>
<dbReference type="RefSeq" id="WP_013074173.1">
    <property type="nucleotide sequence ID" value="NZ_CP024955.1"/>
</dbReference>
<dbReference type="EMBL" id="CP024955">
    <property type="protein sequence ID" value="ATY83652.1"/>
    <property type="molecule type" value="Genomic_DNA"/>
</dbReference>
<dbReference type="EC" id="2.7.1.33" evidence="6 16"/>
<dbReference type="AlphaFoldDB" id="A0A2K8N5A3"/>
<feature type="active site" description="Proton acceptor" evidence="16">
    <location>
        <position position="109"/>
    </location>
</feature>
<dbReference type="GO" id="GO:0015937">
    <property type="term" value="P:coenzyme A biosynthetic process"/>
    <property type="evidence" value="ECO:0007669"/>
    <property type="project" value="UniProtKB-UniRule"/>
</dbReference>
<feature type="binding site" evidence="16">
    <location>
        <begin position="6"/>
        <end position="13"/>
    </location>
    <ligand>
        <name>ATP</name>
        <dbReference type="ChEBI" id="CHEBI:30616"/>
    </ligand>
</feature>
<dbReference type="Gene3D" id="3.30.420.40">
    <property type="match status" value="2"/>
</dbReference>
<comment type="subunit">
    <text evidence="5 16">Homodimer.</text>
</comment>
<evidence type="ECO:0000313" key="18">
    <source>
        <dbReference type="EMBL" id="CAB3389824.1"/>
    </source>
</evidence>
<dbReference type="Proteomes" id="UP000502196">
    <property type="component" value="Chromosome"/>
</dbReference>
<comment type="catalytic activity">
    <reaction evidence="1 16">
        <text>(R)-pantothenate + ATP = (R)-4'-phosphopantothenate + ADP + H(+)</text>
        <dbReference type="Rhea" id="RHEA:16373"/>
        <dbReference type="ChEBI" id="CHEBI:10986"/>
        <dbReference type="ChEBI" id="CHEBI:15378"/>
        <dbReference type="ChEBI" id="CHEBI:29032"/>
        <dbReference type="ChEBI" id="CHEBI:30616"/>
        <dbReference type="ChEBI" id="CHEBI:456216"/>
        <dbReference type="EC" id="2.7.1.33"/>
    </reaction>
</comment>
<dbReference type="GO" id="GO:0046872">
    <property type="term" value="F:metal ion binding"/>
    <property type="evidence" value="ECO:0007669"/>
    <property type="project" value="UniProtKB-KW"/>
</dbReference>
<feature type="binding site" evidence="16">
    <location>
        <position position="132"/>
    </location>
    <ligand>
        <name>ATP</name>
        <dbReference type="ChEBI" id="CHEBI:30616"/>
    </ligand>
</feature>
<evidence type="ECO:0000256" key="4">
    <source>
        <dbReference type="ARBA" id="ARBA00005225"/>
    </source>
</evidence>
<dbReference type="InterPro" id="IPR043129">
    <property type="entry name" value="ATPase_NBD"/>
</dbReference>
<dbReference type="InterPro" id="IPR004619">
    <property type="entry name" value="Type_III_PanK"/>
</dbReference>
<keyword evidence="7 16" id="KW-0963">Cytoplasm</keyword>
<feature type="binding site" evidence="16">
    <location>
        <begin position="107"/>
        <end position="110"/>
    </location>
    <ligand>
        <name>substrate</name>
    </ligand>
</feature>
<dbReference type="UniPathway" id="UPA00241">
    <property type="reaction ID" value="UER00352"/>
</dbReference>
<dbReference type="NCBIfam" id="NF009848">
    <property type="entry name" value="PRK13318.1-6"/>
    <property type="match status" value="1"/>
</dbReference>
<proteinExistence type="inferred from homology"/>
<name>A0A2K8N5A3_9BACL</name>
<evidence type="ECO:0000313" key="17">
    <source>
        <dbReference type="EMBL" id="ATY83652.1"/>
    </source>
</evidence>
<dbReference type="HAMAP" id="MF_01274">
    <property type="entry name" value="Pantothen_kinase_3"/>
    <property type="match status" value="1"/>
</dbReference>
<comment type="caution">
    <text evidence="16">Lacks conserved residue(s) required for the propagation of feature annotation.</text>
</comment>
<keyword evidence="16" id="KW-0479">Metal-binding</keyword>
<evidence type="ECO:0000256" key="15">
    <source>
        <dbReference type="ARBA" id="ARBA00040883"/>
    </source>
</evidence>
<comment type="cofactor">
    <cofactor evidence="16">
        <name>NH4(+)</name>
        <dbReference type="ChEBI" id="CHEBI:28938"/>
    </cofactor>
    <cofactor evidence="16">
        <name>K(+)</name>
        <dbReference type="ChEBI" id="CHEBI:29103"/>
    </cofactor>
    <text evidence="16">A monovalent cation. Ammonium or potassium.</text>
</comment>
<keyword evidence="8 16" id="KW-0808">Transferase</keyword>
<evidence type="ECO:0000256" key="7">
    <source>
        <dbReference type="ARBA" id="ARBA00022490"/>
    </source>
</evidence>
<evidence type="ECO:0000256" key="13">
    <source>
        <dbReference type="ARBA" id="ARBA00022993"/>
    </source>
</evidence>
<evidence type="ECO:0000256" key="14">
    <source>
        <dbReference type="ARBA" id="ARBA00038036"/>
    </source>
</evidence>
<keyword evidence="19" id="KW-1185">Reference proteome</keyword>
<dbReference type="SUPFAM" id="SSF53067">
    <property type="entry name" value="Actin-like ATPase domain"/>
    <property type="match status" value="2"/>
</dbReference>
<keyword evidence="9 16" id="KW-0547">Nucleotide-binding</keyword>
<keyword evidence="10 16" id="KW-0418">Kinase</keyword>
<evidence type="ECO:0000313" key="20">
    <source>
        <dbReference type="Proteomes" id="UP000502196"/>
    </source>
</evidence>